<feature type="domain" description="HTH arsR-type" evidence="2">
    <location>
        <begin position="1"/>
        <end position="94"/>
    </location>
</feature>
<dbReference type="Pfam" id="PF01022">
    <property type="entry name" value="HTH_5"/>
    <property type="match status" value="1"/>
</dbReference>
<dbReference type="InterPro" id="IPR011991">
    <property type="entry name" value="ArsR-like_HTH"/>
</dbReference>
<protein>
    <submittedName>
        <fullName evidence="3">ArsR/SmtB family transcription factor</fullName>
    </submittedName>
</protein>
<dbReference type="NCBIfam" id="NF033788">
    <property type="entry name" value="HTH_metalloreg"/>
    <property type="match status" value="1"/>
</dbReference>
<evidence type="ECO:0000259" key="2">
    <source>
        <dbReference type="PROSITE" id="PS50987"/>
    </source>
</evidence>
<dbReference type="SMART" id="SM00418">
    <property type="entry name" value="HTH_ARSR"/>
    <property type="match status" value="1"/>
</dbReference>
<evidence type="ECO:0000313" key="3">
    <source>
        <dbReference type="EMBL" id="MFC6356135.1"/>
    </source>
</evidence>
<sequence>MVVVRDELSIVFTALADPTMRAILSRLAQGPATVGELAEPFSVSRPAISQHLTVLGSAGLIERTTEAQWRRCTIRTAPLDEVSEWVDRHRVAWQPSTLRNGLRPDSAVRRSVNRRTADLRRPPCP</sequence>
<dbReference type="PANTHER" id="PTHR38600:SF2">
    <property type="entry name" value="SLL0088 PROTEIN"/>
    <property type="match status" value="1"/>
</dbReference>
<proteinExistence type="predicted"/>
<dbReference type="PROSITE" id="PS50987">
    <property type="entry name" value="HTH_ARSR_2"/>
    <property type="match status" value="1"/>
</dbReference>
<dbReference type="Proteomes" id="UP001596306">
    <property type="component" value="Unassembled WGS sequence"/>
</dbReference>
<reference evidence="4" key="1">
    <citation type="journal article" date="2019" name="Int. J. Syst. Evol. Microbiol.">
        <title>The Global Catalogue of Microorganisms (GCM) 10K type strain sequencing project: providing services to taxonomists for standard genome sequencing and annotation.</title>
        <authorList>
            <consortium name="The Broad Institute Genomics Platform"/>
            <consortium name="The Broad Institute Genome Sequencing Center for Infectious Disease"/>
            <person name="Wu L."/>
            <person name="Ma J."/>
        </authorList>
    </citation>
    <scope>NUCLEOTIDE SEQUENCE [LARGE SCALE GENOMIC DNA]</scope>
    <source>
        <strain evidence="4">CCUG 43304</strain>
    </source>
</reference>
<feature type="region of interest" description="Disordered" evidence="1">
    <location>
        <begin position="101"/>
        <end position="125"/>
    </location>
</feature>
<dbReference type="InterPro" id="IPR036390">
    <property type="entry name" value="WH_DNA-bd_sf"/>
</dbReference>
<feature type="compositionally biased region" description="Basic and acidic residues" evidence="1">
    <location>
        <begin position="115"/>
        <end position="125"/>
    </location>
</feature>
<dbReference type="CDD" id="cd00090">
    <property type="entry name" value="HTH_ARSR"/>
    <property type="match status" value="1"/>
</dbReference>
<dbReference type="SUPFAM" id="SSF46785">
    <property type="entry name" value="Winged helix' DNA-binding domain"/>
    <property type="match status" value="1"/>
</dbReference>
<accession>A0ABW1VF79</accession>
<dbReference type="InterPro" id="IPR001845">
    <property type="entry name" value="HTH_ArsR_DNA-bd_dom"/>
</dbReference>
<organism evidence="3 4">
    <name type="scientific">Luethyella okanaganae</name>
    <dbReference type="NCBI Taxonomy" id="69372"/>
    <lineage>
        <taxon>Bacteria</taxon>
        <taxon>Bacillati</taxon>
        <taxon>Actinomycetota</taxon>
        <taxon>Actinomycetes</taxon>
        <taxon>Micrococcales</taxon>
        <taxon>Microbacteriaceae</taxon>
        <taxon>Luethyella</taxon>
    </lineage>
</organism>
<dbReference type="PANTHER" id="PTHR38600">
    <property type="entry name" value="TRANSCRIPTIONAL REGULATORY PROTEIN"/>
    <property type="match status" value="1"/>
</dbReference>
<gene>
    <name evidence="3" type="ORF">ACFQB0_08450</name>
</gene>
<dbReference type="InterPro" id="IPR036388">
    <property type="entry name" value="WH-like_DNA-bd_sf"/>
</dbReference>
<dbReference type="EMBL" id="JBHSTP010000002">
    <property type="protein sequence ID" value="MFC6356135.1"/>
    <property type="molecule type" value="Genomic_DNA"/>
</dbReference>
<dbReference type="RefSeq" id="WP_386730128.1">
    <property type="nucleotide sequence ID" value="NZ_JBHSTP010000002.1"/>
</dbReference>
<dbReference type="PRINTS" id="PR00778">
    <property type="entry name" value="HTHARSR"/>
</dbReference>
<comment type="caution">
    <text evidence="3">The sequence shown here is derived from an EMBL/GenBank/DDBJ whole genome shotgun (WGS) entry which is preliminary data.</text>
</comment>
<keyword evidence="4" id="KW-1185">Reference proteome</keyword>
<evidence type="ECO:0000256" key="1">
    <source>
        <dbReference type="SAM" id="MobiDB-lite"/>
    </source>
</evidence>
<dbReference type="Gene3D" id="1.10.10.10">
    <property type="entry name" value="Winged helix-like DNA-binding domain superfamily/Winged helix DNA-binding domain"/>
    <property type="match status" value="1"/>
</dbReference>
<name>A0ABW1VF79_9MICO</name>
<evidence type="ECO:0000313" key="4">
    <source>
        <dbReference type="Proteomes" id="UP001596306"/>
    </source>
</evidence>